<name>A0AAP8KUV0_BACMY</name>
<evidence type="ECO:0000313" key="3">
    <source>
        <dbReference type="Proteomes" id="UP000236165"/>
    </source>
</evidence>
<keyword evidence="4" id="KW-1185">Reference proteome</keyword>
<dbReference type="EMBL" id="CP065876">
    <property type="protein sequence ID" value="QQA13799.1"/>
    <property type="molecule type" value="Genomic_DNA"/>
</dbReference>
<sequence>MKRKLWFWCKNRIKDNKAHRFLTESYLMLQVQTIDGRILSDFGQTGPVNQPILF</sequence>
<accession>A0AAP8KUV0</accession>
<protein>
    <submittedName>
        <fullName evidence="1">Uncharacterized protein</fullName>
    </submittedName>
</protein>
<dbReference type="KEGG" id="bmyo:BG05_5551"/>
<evidence type="ECO:0000313" key="1">
    <source>
        <dbReference type="EMBL" id="PJN70910.1"/>
    </source>
</evidence>
<organism evidence="1 3">
    <name type="scientific">Bacillus mycoides</name>
    <dbReference type="NCBI Taxonomy" id="1405"/>
    <lineage>
        <taxon>Bacteria</taxon>
        <taxon>Bacillati</taxon>
        <taxon>Bacillota</taxon>
        <taxon>Bacilli</taxon>
        <taxon>Bacillales</taxon>
        <taxon>Bacillaceae</taxon>
        <taxon>Bacillus</taxon>
        <taxon>Bacillus cereus group</taxon>
    </lineage>
</organism>
<dbReference type="Proteomes" id="UP000236165">
    <property type="component" value="Unassembled WGS sequence"/>
</dbReference>
<reference evidence="2 4" key="2">
    <citation type="submission" date="2020-12" db="EMBL/GenBank/DDBJ databases">
        <title>FDA dAtabase for Regulatory Grade micrObial Sequences (FDA-ARGOS): Supporting development and validation of Infectious Disease Dx tests.</title>
        <authorList>
            <person name="Nelson B."/>
            <person name="Plummer A."/>
            <person name="Tallon L."/>
            <person name="Sadzewicz L."/>
            <person name="Zhao X."/>
            <person name="Boylan J."/>
            <person name="Ott S."/>
            <person name="Bowen H."/>
            <person name="Vavikolanu K."/>
            <person name="Mehta A."/>
            <person name="Aluvathingal J."/>
            <person name="Nadendla S."/>
            <person name="Myers T."/>
            <person name="Yan Y."/>
            <person name="Sichtig H."/>
        </authorList>
    </citation>
    <scope>NUCLEOTIDE SEQUENCE [LARGE SCALE GENOMIC DNA]</scope>
    <source>
        <strain evidence="2 4">FDAARGOS_924</strain>
        <plasmid evidence="2 4">unnamed2</plasmid>
    </source>
</reference>
<reference evidence="1 3" key="1">
    <citation type="submission" date="2016-10" db="EMBL/GenBank/DDBJ databases">
        <title>Genome Sequence of Bacillus weihenstephanensis GM6LP.</title>
        <authorList>
            <person name="Poehlein A."/>
            <person name="Wemheuer F."/>
            <person name="Hollensteiner J."/>
            <person name="Wemheuer B."/>
        </authorList>
    </citation>
    <scope>NUCLEOTIDE SEQUENCE [LARGE SCALE GENOMIC DNA]</scope>
    <source>
        <strain evidence="1 3">GM6LP</strain>
    </source>
</reference>
<keyword evidence="2" id="KW-0614">Plasmid</keyword>
<dbReference type="AlphaFoldDB" id="A0AAP8KUV0"/>
<gene>
    <name evidence="1" type="ORF">BACWE_21720</name>
    <name evidence="2" type="ORF">I6G81_01010</name>
</gene>
<evidence type="ECO:0000313" key="2">
    <source>
        <dbReference type="EMBL" id="QQA13799.1"/>
    </source>
</evidence>
<proteinExistence type="predicted"/>
<dbReference type="EMBL" id="MKZQ01000021">
    <property type="protein sequence ID" value="PJN70910.1"/>
    <property type="molecule type" value="Genomic_DNA"/>
</dbReference>
<evidence type="ECO:0000313" key="4">
    <source>
        <dbReference type="Proteomes" id="UP000596196"/>
    </source>
</evidence>
<geneLocation type="plasmid" evidence="2 4">
    <name>unnamed2</name>
</geneLocation>
<dbReference type="Proteomes" id="UP000596196">
    <property type="component" value="Plasmid unnamed2"/>
</dbReference>